<reference evidence="1 2" key="1">
    <citation type="submission" date="2020-08" db="EMBL/GenBank/DDBJ databases">
        <title>Genomic Encyclopedia of Type Strains, Phase IV (KMG-IV): sequencing the most valuable type-strain genomes for metagenomic binning, comparative biology and taxonomic classification.</title>
        <authorList>
            <person name="Goeker M."/>
        </authorList>
    </citation>
    <scope>NUCLEOTIDE SEQUENCE [LARGE SCALE GENOMIC DNA]</scope>
    <source>
        <strain evidence="1 2">DSM 26723</strain>
    </source>
</reference>
<evidence type="ECO:0008006" key="3">
    <source>
        <dbReference type="Google" id="ProtNLM"/>
    </source>
</evidence>
<dbReference type="Gene3D" id="3.40.390.10">
    <property type="entry name" value="Collagenase (Catalytic Domain)"/>
    <property type="match status" value="1"/>
</dbReference>
<dbReference type="CDD" id="cd20169">
    <property type="entry name" value="Peptidase_M90_mtfA"/>
    <property type="match status" value="1"/>
</dbReference>
<name>A0A841HFH2_9GAMM</name>
<dbReference type="PANTHER" id="PTHR30164:SF2">
    <property type="entry name" value="PROTEIN MTFA"/>
    <property type="match status" value="1"/>
</dbReference>
<evidence type="ECO:0000313" key="2">
    <source>
        <dbReference type="Proteomes" id="UP000588068"/>
    </source>
</evidence>
<dbReference type="GO" id="GO:0004177">
    <property type="term" value="F:aminopeptidase activity"/>
    <property type="evidence" value="ECO:0007669"/>
    <property type="project" value="TreeGrafter"/>
</dbReference>
<evidence type="ECO:0000313" key="1">
    <source>
        <dbReference type="EMBL" id="MBB6091433.1"/>
    </source>
</evidence>
<gene>
    <name evidence="1" type="ORF">HNQ60_000279</name>
</gene>
<dbReference type="EMBL" id="JACHHZ010000001">
    <property type="protein sequence ID" value="MBB6091433.1"/>
    <property type="molecule type" value="Genomic_DNA"/>
</dbReference>
<comment type="caution">
    <text evidence="1">The sequence shown here is derived from an EMBL/GenBank/DDBJ whole genome shotgun (WGS) entry which is preliminary data.</text>
</comment>
<dbReference type="Proteomes" id="UP000588068">
    <property type="component" value="Unassembled WGS sequence"/>
</dbReference>
<accession>A0A841HFH2</accession>
<organism evidence="1 2">
    <name type="scientific">Povalibacter uvarum</name>
    <dbReference type="NCBI Taxonomy" id="732238"/>
    <lineage>
        <taxon>Bacteria</taxon>
        <taxon>Pseudomonadati</taxon>
        <taxon>Pseudomonadota</taxon>
        <taxon>Gammaproteobacteria</taxon>
        <taxon>Steroidobacterales</taxon>
        <taxon>Steroidobacteraceae</taxon>
        <taxon>Povalibacter</taxon>
    </lineage>
</organism>
<proteinExistence type="predicted"/>
<sequence>MPALLLAIAIAAGALFWFLAVPWLKSRRRVAQSRQPFPPLWRDWLLASVPVYHRLPADVRERLHGLIYVFVKEKSFVGCNGLEVTDRMRVIIAANACLLVINRPGVPRNHLYDDLLSILVYPTPFIVPETFRDPAGLVSEGHRVLSGQAWDSRRIILSWEDIEEGPGAGHNVVMHEFAHYLDMEDETMDGAPGLGSPEAFRQWSQVFWSEYDALRANLGAGLPTLIDPYGATAPAEFFAVVTEVFFGRSAELEAQHPRLYEQLRRYYRVDPARWQESATYES</sequence>
<dbReference type="AlphaFoldDB" id="A0A841HFH2"/>
<dbReference type="Pfam" id="PF06167">
    <property type="entry name" value="Peptidase_M90"/>
    <property type="match status" value="1"/>
</dbReference>
<dbReference type="RefSeq" id="WP_184329232.1">
    <property type="nucleotide sequence ID" value="NZ_JACHHZ010000001.1"/>
</dbReference>
<dbReference type="PANTHER" id="PTHR30164">
    <property type="entry name" value="MTFA PEPTIDASE"/>
    <property type="match status" value="1"/>
</dbReference>
<dbReference type="Gene3D" id="1.10.472.150">
    <property type="entry name" value="Glucose-regulated metallo-peptidase M90, N-terminal domain"/>
    <property type="match status" value="1"/>
</dbReference>
<protein>
    <recommendedName>
        <fullName evidence="3">Zinc-dependent peptidase</fullName>
    </recommendedName>
</protein>
<dbReference type="InterPro" id="IPR010384">
    <property type="entry name" value="MtfA_fam"/>
</dbReference>
<keyword evidence="2" id="KW-1185">Reference proteome</keyword>
<dbReference type="InterPro" id="IPR024079">
    <property type="entry name" value="MetalloPept_cat_dom_sf"/>
</dbReference>
<dbReference type="GO" id="GO:0008237">
    <property type="term" value="F:metallopeptidase activity"/>
    <property type="evidence" value="ECO:0007669"/>
    <property type="project" value="InterPro"/>
</dbReference>
<dbReference type="GO" id="GO:0005829">
    <property type="term" value="C:cytosol"/>
    <property type="evidence" value="ECO:0007669"/>
    <property type="project" value="TreeGrafter"/>
</dbReference>
<dbReference type="SUPFAM" id="SSF55486">
    <property type="entry name" value="Metalloproteases ('zincins'), catalytic domain"/>
    <property type="match status" value="1"/>
</dbReference>
<dbReference type="InterPro" id="IPR042252">
    <property type="entry name" value="MtfA_N"/>
</dbReference>